<gene>
    <name evidence="1" type="ORF">HMPREF1977_1502</name>
</gene>
<dbReference type="Proteomes" id="UP000005391">
    <property type="component" value="Unassembled WGS sequence"/>
</dbReference>
<dbReference type="RefSeq" id="WP_002673985.1">
    <property type="nucleotide sequence ID" value="NZ_GL573160.1"/>
</dbReference>
<dbReference type="eggNOG" id="ENOG5030XBB">
    <property type="taxonomic scope" value="Bacteria"/>
</dbReference>
<dbReference type="HOGENOM" id="CLU_2179081_0_0_10"/>
<reference evidence="1 2" key="1">
    <citation type="submission" date="2010-10" db="EMBL/GenBank/DDBJ databases">
        <authorList>
            <person name="Muzny D."/>
            <person name="Qin X."/>
            <person name="Deng J."/>
            <person name="Jiang H."/>
            <person name="Liu Y."/>
            <person name="Qu J."/>
            <person name="Song X.-Z."/>
            <person name="Zhang L."/>
            <person name="Thornton R."/>
            <person name="Coyle M."/>
            <person name="Francisco L."/>
            <person name="Jackson L."/>
            <person name="Javaid M."/>
            <person name="Korchina V."/>
            <person name="Kovar C."/>
            <person name="Mata R."/>
            <person name="Mathew T."/>
            <person name="Ngo R."/>
            <person name="Nguyen L."/>
            <person name="Nguyen N."/>
            <person name="Okwuonu G."/>
            <person name="Ongeri F."/>
            <person name="Pham C."/>
            <person name="Simmons D."/>
            <person name="Wilczek-Boney K."/>
            <person name="Hale W."/>
            <person name="Jakkamsetti A."/>
            <person name="Pham P."/>
            <person name="Ruth R."/>
            <person name="San Lucas F."/>
            <person name="Warren J."/>
            <person name="Zhang J."/>
            <person name="Zhao Z."/>
            <person name="Zhou C."/>
            <person name="Zhu D."/>
            <person name="Lee S."/>
            <person name="Bess C."/>
            <person name="Blankenburg K."/>
            <person name="Forbes L."/>
            <person name="Fu Q."/>
            <person name="Gubbala S."/>
            <person name="Hirani K."/>
            <person name="Jayaseelan J.C."/>
            <person name="Lara F."/>
            <person name="Munidasa M."/>
            <person name="Palculict T."/>
            <person name="Patil S."/>
            <person name="Pu L.-L."/>
            <person name="Saada N."/>
            <person name="Tang L."/>
            <person name="Weissenberger G."/>
            <person name="Zhu Y."/>
            <person name="Hemphill L."/>
            <person name="Shang Y."/>
            <person name="Youmans B."/>
            <person name="Ayvaz T."/>
            <person name="Ross M."/>
            <person name="Santibanez J."/>
            <person name="Aqrawi P."/>
            <person name="Gross S."/>
            <person name="Joshi V."/>
            <person name="Fowler G."/>
            <person name="Nazareth L."/>
            <person name="Reid J."/>
            <person name="Worley K."/>
            <person name="Petrosino J."/>
            <person name="Highlander S."/>
            <person name="Gibbs R."/>
        </authorList>
    </citation>
    <scope>NUCLEOTIDE SEQUENCE [LARGE SCALE GENOMIC DNA]</scope>
    <source>
        <strain evidence="1 2">F0287</strain>
    </source>
</reference>
<name>E4MSZ2_CAPOC</name>
<dbReference type="AlphaFoldDB" id="E4MSZ2"/>
<protein>
    <recommendedName>
        <fullName evidence="3">Bacterial Pleckstrin homology domain-containing protein</fullName>
    </recommendedName>
</protein>
<comment type="caution">
    <text evidence="1">The sequence shown here is derived from an EMBL/GenBank/DDBJ whole genome shotgun (WGS) entry which is preliminary data.</text>
</comment>
<organism evidence="1 2">
    <name type="scientific">Capnocytophaga ochracea F0287</name>
    <dbReference type="NCBI Taxonomy" id="873517"/>
    <lineage>
        <taxon>Bacteria</taxon>
        <taxon>Pseudomonadati</taxon>
        <taxon>Bacteroidota</taxon>
        <taxon>Flavobacteriia</taxon>
        <taxon>Flavobacteriales</taxon>
        <taxon>Flavobacteriaceae</taxon>
        <taxon>Capnocytophaga</taxon>
    </lineage>
</organism>
<dbReference type="EMBL" id="AEOH01000040">
    <property type="protein sequence ID" value="EFS97172.1"/>
    <property type="molecule type" value="Genomic_DNA"/>
</dbReference>
<accession>E4MSZ2</accession>
<evidence type="ECO:0008006" key="3">
    <source>
        <dbReference type="Google" id="ProtNLM"/>
    </source>
</evidence>
<evidence type="ECO:0000313" key="1">
    <source>
        <dbReference type="EMBL" id="EFS97172.1"/>
    </source>
</evidence>
<proteinExistence type="predicted"/>
<sequence>MRESDIEVSKERIENSGLYHFNIKMKDIDSITLVNELPKFVLRTNGFDVGIIKKGFFKTEKGDVYKLSLRVNTKPYIKIYHSKNQILLLNYGDSIQTLQLFNNIKTHMK</sequence>
<evidence type="ECO:0000313" key="2">
    <source>
        <dbReference type="Proteomes" id="UP000005391"/>
    </source>
</evidence>